<feature type="compositionally biased region" description="Polar residues" evidence="4">
    <location>
        <begin position="1"/>
        <end position="21"/>
    </location>
</feature>
<dbReference type="AlphaFoldDB" id="A0A2W4W4P2"/>
<dbReference type="InterPro" id="IPR018485">
    <property type="entry name" value="FGGY_C"/>
</dbReference>
<dbReference type="Pfam" id="PF00370">
    <property type="entry name" value="FGGY_N"/>
    <property type="match status" value="1"/>
</dbReference>
<evidence type="ECO:0000259" key="6">
    <source>
        <dbReference type="Pfam" id="PF02782"/>
    </source>
</evidence>
<feature type="domain" description="Carbohydrate kinase FGGY C-terminal" evidence="6">
    <location>
        <begin position="307"/>
        <end position="450"/>
    </location>
</feature>
<evidence type="ECO:0000256" key="1">
    <source>
        <dbReference type="ARBA" id="ARBA00009156"/>
    </source>
</evidence>
<reference evidence="7 8" key="2">
    <citation type="submission" date="2018-06" db="EMBL/GenBank/DDBJ databases">
        <title>Metagenomic assembly of (sub)arctic Cyanobacteria and their associated microbiome from non-axenic cultures.</title>
        <authorList>
            <person name="Baurain D."/>
        </authorList>
    </citation>
    <scope>NUCLEOTIDE SEQUENCE [LARGE SCALE GENOMIC DNA]</scope>
    <source>
        <strain evidence="7">ULC041bin1</strain>
    </source>
</reference>
<dbReference type="GO" id="GO:0019150">
    <property type="term" value="F:D-ribulokinase activity"/>
    <property type="evidence" value="ECO:0007669"/>
    <property type="project" value="TreeGrafter"/>
</dbReference>
<proteinExistence type="inferred from homology"/>
<dbReference type="CDD" id="cd07783">
    <property type="entry name" value="ASKHA_NBD_FGGY_SePSK_AtXK1-like"/>
    <property type="match status" value="1"/>
</dbReference>
<dbReference type="GO" id="GO:0004856">
    <property type="term" value="F:D-xylulokinase activity"/>
    <property type="evidence" value="ECO:0007669"/>
    <property type="project" value="TreeGrafter"/>
</dbReference>
<evidence type="ECO:0000256" key="2">
    <source>
        <dbReference type="ARBA" id="ARBA00022679"/>
    </source>
</evidence>
<accession>A0A2W4W4P2</accession>
<dbReference type="Proteomes" id="UP000249081">
    <property type="component" value="Unassembled WGS sequence"/>
</dbReference>
<evidence type="ECO:0000313" key="8">
    <source>
        <dbReference type="Proteomes" id="UP000249081"/>
    </source>
</evidence>
<feature type="compositionally biased region" description="Basic and acidic residues" evidence="4">
    <location>
        <begin position="22"/>
        <end position="31"/>
    </location>
</feature>
<dbReference type="PANTHER" id="PTHR10196:SF80">
    <property type="entry name" value="D-RIBULOSE KINASE"/>
    <property type="match status" value="1"/>
</dbReference>
<dbReference type="Gene3D" id="3.30.420.40">
    <property type="match status" value="2"/>
</dbReference>
<evidence type="ECO:0000256" key="4">
    <source>
        <dbReference type="SAM" id="MobiDB-lite"/>
    </source>
</evidence>
<protein>
    <submittedName>
        <fullName evidence="7">Carbohydrate kinase</fullName>
    </submittedName>
</protein>
<dbReference type="EMBL" id="QBMN01000104">
    <property type="protein sequence ID" value="PZO38417.1"/>
    <property type="molecule type" value="Genomic_DNA"/>
</dbReference>
<organism evidence="7 8">
    <name type="scientific">Shackletoniella antarctica</name>
    <dbReference type="NCBI Taxonomy" id="268115"/>
    <lineage>
        <taxon>Bacteria</taxon>
        <taxon>Bacillati</taxon>
        <taxon>Cyanobacteriota</taxon>
        <taxon>Cyanophyceae</taxon>
        <taxon>Oculatellales</taxon>
        <taxon>Oculatellaceae</taxon>
        <taxon>Shackletoniella</taxon>
    </lineage>
</organism>
<keyword evidence="2" id="KW-0808">Transferase</keyword>
<comment type="similarity">
    <text evidence="1">Belongs to the FGGY kinase family.</text>
</comment>
<sequence>MWSTIPLTTSPVRSAKSASRQGSEHDSRDGVGKGSGVTALLLSLGIDFGTSGVRAAVVDPQRHLCWDYRAGYLDLPAPDGWRQALFDLLGAMPETVRGRVGRVAIDATSATVLLCNQAGKVLTSPLLYNCACRESLETLSTLAPAHSPAASATSSLAKLLWWHQTLPTAVWHQATYLLHQADWLSAQLHGQWGVSDYHNSLKLGYDVGALCYPDWLLGQPWSILLPRVLAPGQVVGQVTAAVARRFGLSPRCQVVAGTTDSIAAFLAIGASTPGDGVTSLGSTLVIKLLSDRRVDASEYGIYSHRLGHRWLVGGASNSGGAVLEKFFDRGALAALSQRIDPTVATDLNYYPLVQPGERFPISDPDLAPRLTPRPEDDAAFLHGLLVGIARIEQRGYDLLAQLGASPLGQIYTCGGGAANDTWRQLRARLMPVPIKTAASVEAAVGSAYLASGFAVG</sequence>
<dbReference type="InterPro" id="IPR043129">
    <property type="entry name" value="ATPase_NBD"/>
</dbReference>
<feature type="region of interest" description="Disordered" evidence="4">
    <location>
        <begin position="1"/>
        <end position="32"/>
    </location>
</feature>
<dbReference type="InterPro" id="IPR018484">
    <property type="entry name" value="FGGY_N"/>
</dbReference>
<dbReference type="SUPFAM" id="SSF53067">
    <property type="entry name" value="Actin-like ATPase domain"/>
    <property type="match status" value="2"/>
</dbReference>
<dbReference type="PANTHER" id="PTHR10196">
    <property type="entry name" value="SUGAR KINASE"/>
    <property type="match status" value="1"/>
</dbReference>
<feature type="domain" description="Carbohydrate kinase FGGY N-terminal" evidence="5">
    <location>
        <begin position="43"/>
        <end position="266"/>
    </location>
</feature>
<dbReference type="Pfam" id="PF02782">
    <property type="entry name" value="FGGY_C"/>
    <property type="match status" value="1"/>
</dbReference>
<comment type="caution">
    <text evidence="7">The sequence shown here is derived from an EMBL/GenBank/DDBJ whole genome shotgun (WGS) entry which is preliminary data.</text>
</comment>
<evidence type="ECO:0000313" key="7">
    <source>
        <dbReference type="EMBL" id="PZO38417.1"/>
    </source>
</evidence>
<dbReference type="GO" id="GO:0005997">
    <property type="term" value="P:xylulose metabolic process"/>
    <property type="evidence" value="ECO:0007669"/>
    <property type="project" value="TreeGrafter"/>
</dbReference>
<reference evidence="8" key="1">
    <citation type="submission" date="2018-04" db="EMBL/GenBank/DDBJ databases">
        <authorList>
            <person name="Cornet L."/>
        </authorList>
    </citation>
    <scope>NUCLEOTIDE SEQUENCE [LARGE SCALE GENOMIC DNA]</scope>
</reference>
<dbReference type="GO" id="GO:0005829">
    <property type="term" value="C:cytosol"/>
    <property type="evidence" value="ECO:0007669"/>
    <property type="project" value="TreeGrafter"/>
</dbReference>
<evidence type="ECO:0000256" key="3">
    <source>
        <dbReference type="ARBA" id="ARBA00022777"/>
    </source>
</evidence>
<keyword evidence="3 7" id="KW-0418">Kinase</keyword>
<evidence type="ECO:0000259" key="5">
    <source>
        <dbReference type="Pfam" id="PF00370"/>
    </source>
</evidence>
<name>A0A2W4W4P2_9CYAN</name>
<gene>
    <name evidence="7" type="ORF">DCF17_14635</name>
</gene>